<evidence type="ECO:0000313" key="4">
    <source>
        <dbReference type="Proteomes" id="UP000224567"/>
    </source>
</evidence>
<feature type="domain" description="F-box" evidence="1">
    <location>
        <begin position="13"/>
        <end position="45"/>
    </location>
</feature>
<name>A0A2G2X094_CAPBA</name>
<dbReference type="InterPro" id="IPR017451">
    <property type="entry name" value="F-box-assoc_interact_dom"/>
</dbReference>
<accession>A0A2G2X094</accession>
<protein>
    <submittedName>
        <fullName evidence="3">Uncharacterized protein</fullName>
    </submittedName>
</protein>
<dbReference type="NCBIfam" id="TIGR01640">
    <property type="entry name" value="F_box_assoc_1"/>
    <property type="match status" value="1"/>
</dbReference>
<dbReference type="SUPFAM" id="SSF81383">
    <property type="entry name" value="F-box domain"/>
    <property type="match status" value="1"/>
</dbReference>
<dbReference type="Proteomes" id="UP000224567">
    <property type="component" value="Unassembled WGS sequence"/>
</dbReference>
<organism evidence="3 4">
    <name type="scientific">Capsicum baccatum</name>
    <name type="common">Peruvian pepper</name>
    <dbReference type="NCBI Taxonomy" id="33114"/>
    <lineage>
        <taxon>Eukaryota</taxon>
        <taxon>Viridiplantae</taxon>
        <taxon>Streptophyta</taxon>
        <taxon>Embryophyta</taxon>
        <taxon>Tracheophyta</taxon>
        <taxon>Spermatophyta</taxon>
        <taxon>Magnoliopsida</taxon>
        <taxon>eudicotyledons</taxon>
        <taxon>Gunneridae</taxon>
        <taxon>Pentapetalae</taxon>
        <taxon>asterids</taxon>
        <taxon>lamiids</taxon>
        <taxon>Solanales</taxon>
        <taxon>Solanaceae</taxon>
        <taxon>Solanoideae</taxon>
        <taxon>Capsiceae</taxon>
        <taxon>Capsicum</taxon>
    </lineage>
</organism>
<dbReference type="PANTHER" id="PTHR31111">
    <property type="entry name" value="BNAA05G37150D PROTEIN-RELATED"/>
    <property type="match status" value="1"/>
</dbReference>
<evidence type="ECO:0000259" key="2">
    <source>
        <dbReference type="Pfam" id="PF08268"/>
    </source>
</evidence>
<dbReference type="EMBL" id="MLFT02000004">
    <property type="protein sequence ID" value="PHT50917.1"/>
    <property type="molecule type" value="Genomic_DNA"/>
</dbReference>
<sequence length="384" mass="44318">MVRLRVMETHQHFSDDIVWEISTYLPAKSLMRLKCVSKAWNTMMQCPNFARSHYTHSHDRPSATRFLFQLKTNNKDHLKKSSLVGLSLQLDYFCYDGEMRICSNHCNGLVCLYSYKNTQVYLYNVTTREIKALPPYVNREIKIYPYVEHPSKRKWLPGFDRLFLGFDQVTGSYKLLLLSPHPAETKKAKILTLGVTNSCWRKIDLSNYADYSSCLSYCECIYLNGVLYLIWFDYVAYLDFGEEKIGYISLPPQAHSFERSSCMHAALWGQLAIHCGRYGKRGWPRMFGYDEANKVFIPLESGNGFQNDIYICLPGMERINDKTKEAHVLATTSVIDVPDALLLSSISLPCLISFVAENNIENRRTPDLVFRFVENIIPLNSLLV</sequence>
<reference evidence="4" key="2">
    <citation type="journal article" date="2017" name="J. Anim. Genet.">
        <title>Multiple reference genome sequences of hot pepper reveal the massive evolution of plant disease resistance genes by retroduplication.</title>
        <authorList>
            <person name="Kim S."/>
            <person name="Park J."/>
            <person name="Yeom S.-I."/>
            <person name="Kim Y.-M."/>
            <person name="Seo E."/>
            <person name="Kim K.-T."/>
            <person name="Kim M.-S."/>
            <person name="Lee J.M."/>
            <person name="Cheong K."/>
            <person name="Shin H.-S."/>
            <person name="Kim S.-B."/>
            <person name="Han K."/>
            <person name="Lee J."/>
            <person name="Park M."/>
            <person name="Lee H.-A."/>
            <person name="Lee H.-Y."/>
            <person name="Lee Y."/>
            <person name="Oh S."/>
            <person name="Lee J.H."/>
            <person name="Choi E."/>
            <person name="Choi E."/>
            <person name="Lee S.E."/>
            <person name="Jeon J."/>
            <person name="Kim H."/>
            <person name="Choi G."/>
            <person name="Song H."/>
            <person name="Lee J."/>
            <person name="Lee S.-C."/>
            <person name="Kwon J.-K."/>
            <person name="Lee H.-Y."/>
            <person name="Koo N."/>
            <person name="Hong Y."/>
            <person name="Kim R.W."/>
            <person name="Kang W.-H."/>
            <person name="Huh J.H."/>
            <person name="Kang B.-C."/>
            <person name="Yang T.-J."/>
            <person name="Lee Y.-H."/>
            <person name="Bennetzen J.L."/>
            <person name="Choi D."/>
        </authorList>
    </citation>
    <scope>NUCLEOTIDE SEQUENCE [LARGE SCALE GENOMIC DNA]</scope>
    <source>
        <strain evidence="4">cv. PBC81</strain>
    </source>
</reference>
<reference evidence="3 4" key="1">
    <citation type="journal article" date="2017" name="Genome Biol.">
        <title>New reference genome sequences of hot pepper reveal the massive evolution of plant disease-resistance genes by retroduplication.</title>
        <authorList>
            <person name="Kim S."/>
            <person name="Park J."/>
            <person name="Yeom S.I."/>
            <person name="Kim Y.M."/>
            <person name="Seo E."/>
            <person name="Kim K.T."/>
            <person name="Kim M.S."/>
            <person name="Lee J.M."/>
            <person name="Cheong K."/>
            <person name="Shin H.S."/>
            <person name="Kim S.B."/>
            <person name="Han K."/>
            <person name="Lee J."/>
            <person name="Park M."/>
            <person name="Lee H.A."/>
            <person name="Lee H.Y."/>
            <person name="Lee Y."/>
            <person name="Oh S."/>
            <person name="Lee J.H."/>
            <person name="Choi E."/>
            <person name="Choi E."/>
            <person name="Lee S.E."/>
            <person name="Jeon J."/>
            <person name="Kim H."/>
            <person name="Choi G."/>
            <person name="Song H."/>
            <person name="Lee J."/>
            <person name="Lee S.C."/>
            <person name="Kwon J.K."/>
            <person name="Lee H.Y."/>
            <person name="Koo N."/>
            <person name="Hong Y."/>
            <person name="Kim R.W."/>
            <person name="Kang W.H."/>
            <person name="Huh J.H."/>
            <person name="Kang B.C."/>
            <person name="Yang T.J."/>
            <person name="Lee Y.H."/>
            <person name="Bennetzen J.L."/>
            <person name="Choi D."/>
        </authorList>
    </citation>
    <scope>NUCLEOTIDE SEQUENCE [LARGE SCALE GENOMIC DNA]</scope>
    <source>
        <strain evidence="4">cv. PBC81</strain>
    </source>
</reference>
<feature type="domain" description="F-box associated beta-propeller type 3" evidence="2">
    <location>
        <begin position="92"/>
        <end position="256"/>
    </location>
</feature>
<dbReference type="OrthoDB" id="1289418at2759"/>
<keyword evidence="4" id="KW-1185">Reference proteome</keyword>
<comment type="caution">
    <text evidence="3">The sequence shown here is derived from an EMBL/GenBank/DDBJ whole genome shotgun (WGS) entry which is preliminary data.</text>
</comment>
<evidence type="ECO:0000313" key="3">
    <source>
        <dbReference type="EMBL" id="PHT50917.1"/>
    </source>
</evidence>
<dbReference type="AlphaFoldDB" id="A0A2G2X094"/>
<dbReference type="InterPro" id="IPR036047">
    <property type="entry name" value="F-box-like_dom_sf"/>
</dbReference>
<dbReference type="Gene3D" id="1.20.1280.50">
    <property type="match status" value="1"/>
</dbReference>
<dbReference type="PANTHER" id="PTHR31111:SF24">
    <property type="entry name" value="F-BOX PROTEIN"/>
    <property type="match status" value="1"/>
</dbReference>
<evidence type="ECO:0000259" key="1">
    <source>
        <dbReference type="Pfam" id="PF00646"/>
    </source>
</evidence>
<dbReference type="Pfam" id="PF08268">
    <property type="entry name" value="FBA_3"/>
    <property type="match status" value="1"/>
</dbReference>
<dbReference type="InterPro" id="IPR013187">
    <property type="entry name" value="F-box-assoc_dom_typ3"/>
</dbReference>
<dbReference type="InterPro" id="IPR001810">
    <property type="entry name" value="F-box_dom"/>
</dbReference>
<gene>
    <name evidence="3" type="ORF">CQW23_10664</name>
</gene>
<proteinExistence type="predicted"/>
<dbReference type="Pfam" id="PF00646">
    <property type="entry name" value="F-box"/>
    <property type="match status" value="1"/>
</dbReference>